<dbReference type="Pfam" id="PF15875">
    <property type="entry name" value="DUF4731"/>
    <property type="match status" value="1"/>
</dbReference>
<organism evidence="2 3">
    <name type="scientific">Poecilia mexicana</name>
    <dbReference type="NCBI Taxonomy" id="48701"/>
    <lineage>
        <taxon>Eukaryota</taxon>
        <taxon>Metazoa</taxon>
        <taxon>Chordata</taxon>
        <taxon>Craniata</taxon>
        <taxon>Vertebrata</taxon>
        <taxon>Euteleostomi</taxon>
        <taxon>Actinopterygii</taxon>
        <taxon>Neopterygii</taxon>
        <taxon>Teleostei</taxon>
        <taxon>Neoteleostei</taxon>
        <taxon>Acanthomorphata</taxon>
        <taxon>Ovalentaria</taxon>
        <taxon>Atherinomorphae</taxon>
        <taxon>Cyprinodontiformes</taxon>
        <taxon>Poeciliidae</taxon>
        <taxon>Poeciliinae</taxon>
        <taxon>Poecilia</taxon>
    </lineage>
</organism>
<protein>
    <submittedName>
        <fullName evidence="2">Uncharacterized protein</fullName>
    </submittedName>
</protein>
<proteinExistence type="predicted"/>
<evidence type="ECO:0000256" key="1">
    <source>
        <dbReference type="SAM" id="Phobius"/>
    </source>
</evidence>
<keyword evidence="3" id="KW-1185">Reference proteome</keyword>
<evidence type="ECO:0000313" key="3">
    <source>
        <dbReference type="Proteomes" id="UP000261480"/>
    </source>
</evidence>
<dbReference type="Ensembl" id="ENSPMET00000007699.1">
    <property type="protein sequence ID" value="ENSPMEP00000024415.1"/>
    <property type="gene ID" value="ENSPMEG00000006680.1"/>
</dbReference>
<name>A0A3B3YBG3_9TELE</name>
<keyword evidence="1" id="KW-0472">Membrane</keyword>
<dbReference type="InterPro" id="IPR031744">
    <property type="entry name" value="SMIM1"/>
</dbReference>
<accession>A0A3B3YBG3</accession>
<dbReference type="AlphaFoldDB" id="A0A3B3YBG3"/>
<keyword evidence="1" id="KW-0812">Transmembrane</keyword>
<sequence length="84" mass="9334">MISIIEKREKKTNPGKCWDEEWKHELVDHLQLENLSASSSAGLLIQKVCTGYTGIVLKGVGALVALVVIYVIGYVTGYYVHRCP</sequence>
<keyword evidence="1" id="KW-1133">Transmembrane helix</keyword>
<dbReference type="PANTHER" id="PTHR38503">
    <property type="entry name" value="SMALL INTEGRAL MEMBRANE PROTEIN 1"/>
    <property type="match status" value="1"/>
</dbReference>
<feature type="transmembrane region" description="Helical" evidence="1">
    <location>
        <begin position="55"/>
        <end position="80"/>
    </location>
</feature>
<dbReference type="STRING" id="48701.ENSPMEP00000024415"/>
<dbReference type="Proteomes" id="UP000261480">
    <property type="component" value="Unplaced"/>
</dbReference>
<dbReference type="PANTHER" id="PTHR38503:SF1">
    <property type="entry name" value="SMALL INTEGRAL MEMBRANE PROTEIN 1"/>
    <property type="match status" value="1"/>
</dbReference>
<reference evidence="2" key="2">
    <citation type="submission" date="2025-09" db="UniProtKB">
        <authorList>
            <consortium name="Ensembl"/>
        </authorList>
    </citation>
    <scope>IDENTIFICATION</scope>
</reference>
<evidence type="ECO:0000313" key="2">
    <source>
        <dbReference type="Ensembl" id="ENSPMEP00000024415.1"/>
    </source>
</evidence>
<reference evidence="2" key="1">
    <citation type="submission" date="2025-08" db="UniProtKB">
        <authorList>
            <consortium name="Ensembl"/>
        </authorList>
    </citation>
    <scope>IDENTIFICATION</scope>
</reference>